<dbReference type="SMART" id="SM01360">
    <property type="entry name" value="A2M"/>
    <property type="match status" value="1"/>
</dbReference>
<reference evidence="3" key="2">
    <citation type="journal article" date="2021" name="PeerJ">
        <title>Extensive microbial diversity within the chicken gut microbiome revealed by metagenomics and culture.</title>
        <authorList>
            <person name="Gilroy R."/>
            <person name="Ravi A."/>
            <person name="Getino M."/>
            <person name="Pursley I."/>
            <person name="Horton D.L."/>
            <person name="Alikhan N.F."/>
            <person name="Baker D."/>
            <person name="Gharbi K."/>
            <person name="Hall N."/>
            <person name="Watson M."/>
            <person name="Adriaenssens E.M."/>
            <person name="Foster-Nyarko E."/>
            <person name="Jarju S."/>
            <person name="Secka A."/>
            <person name="Antonio M."/>
            <person name="Oren A."/>
            <person name="Chaudhuri R.R."/>
            <person name="La Ragione R."/>
            <person name="Hildebrand F."/>
            <person name="Pallen M.J."/>
        </authorList>
    </citation>
    <scope>NUCLEOTIDE SEQUENCE</scope>
    <source>
        <strain evidence="3">CHK158-818</strain>
    </source>
</reference>
<evidence type="ECO:0000256" key="1">
    <source>
        <dbReference type="ARBA" id="ARBA00010556"/>
    </source>
</evidence>
<dbReference type="Gene3D" id="1.50.10.20">
    <property type="match status" value="1"/>
</dbReference>
<dbReference type="GO" id="GO:0004866">
    <property type="term" value="F:endopeptidase inhibitor activity"/>
    <property type="evidence" value="ECO:0007669"/>
    <property type="project" value="InterPro"/>
</dbReference>
<dbReference type="InterPro" id="IPR002890">
    <property type="entry name" value="MG2"/>
</dbReference>
<dbReference type="Proteomes" id="UP000824112">
    <property type="component" value="Unassembled WGS sequence"/>
</dbReference>
<dbReference type="Pfam" id="PF00207">
    <property type="entry name" value="A2M"/>
    <property type="match status" value="1"/>
</dbReference>
<name>A0A9D1M8X1_9BACT</name>
<feature type="non-terminal residue" evidence="3">
    <location>
        <position position="1"/>
    </location>
</feature>
<evidence type="ECO:0000313" key="4">
    <source>
        <dbReference type="Proteomes" id="UP000824112"/>
    </source>
</evidence>
<evidence type="ECO:0000259" key="2">
    <source>
        <dbReference type="SMART" id="SM01360"/>
    </source>
</evidence>
<dbReference type="InterPro" id="IPR008930">
    <property type="entry name" value="Terpenoid_cyclase/PrenylTrfase"/>
</dbReference>
<dbReference type="PANTHER" id="PTHR40094">
    <property type="entry name" value="ALPHA-2-MACROGLOBULIN HOMOLOG"/>
    <property type="match status" value="1"/>
</dbReference>
<gene>
    <name evidence="3" type="ORF">IAB03_09500</name>
</gene>
<dbReference type="InterPro" id="IPR051802">
    <property type="entry name" value="YfhM-like"/>
</dbReference>
<protein>
    <recommendedName>
        <fullName evidence="2">Alpha-2-macroglobulin domain-containing protein</fullName>
    </recommendedName>
</protein>
<dbReference type="Pfam" id="PF17973">
    <property type="entry name" value="bMG10"/>
    <property type="match status" value="1"/>
</dbReference>
<dbReference type="PANTHER" id="PTHR40094:SF1">
    <property type="entry name" value="UBIQUITIN DOMAIN-CONTAINING PROTEIN"/>
    <property type="match status" value="1"/>
</dbReference>
<dbReference type="EMBL" id="DVNA01000218">
    <property type="protein sequence ID" value="HIU56023.1"/>
    <property type="molecule type" value="Genomic_DNA"/>
</dbReference>
<organism evidence="3 4">
    <name type="scientific">Candidatus Gallibacteroides avistercoris</name>
    <dbReference type="NCBI Taxonomy" id="2840833"/>
    <lineage>
        <taxon>Bacteria</taxon>
        <taxon>Pseudomonadati</taxon>
        <taxon>Bacteroidota</taxon>
        <taxon>Bacteroidia</taxon>
        <taxon>Bacteroidales</taxon>
        <taxon>Bacteroidaceae</taxon>
        <taxon>Bacteroidaceae incertae sedis</taxon>
        <taxon>Candidatus Gallibacteroides</taxon>
    </lineage>
</organism>
<sequence>IAQIDSLVKQCEEPVAQSMLYLMQAKIYTAQATSQLRYAFDETTQNNLLLGISNEELLKKTVTLLWKALEPARQLQQTDVLLYKAVLTEGTASRQLRPTMYDFVAHQAIDLLQNLQDYMALYVDQTPVKENYLLCPVQDFLQITFDDSPYQVASGIFRIYQDLLRFRETEPLSSPFLIDDLERVEVAIRYMNDSYYSEELNNRYVNFLFGMLDTYGDNGYSAEIVRKIYARVESSDRYEWVNRLYEWCRAASARFGDENEQAKVFDEVCQALTTPRLLLGTNLKGVFYPKEKQTLKYRYANIKDLHILVSRIETSAETYYQAEWDKLDSFPTRKVYEKSIHLSDTLTMVSRPLELTFPGLECGLYSIELLPDTVQSQKRKYVVSVSALLAQTLKYSDTDAQIIVTDGRSGKPRSGVAVTLYARKYPMQPTRTLYTDKDGIVNVSQQDSVGAYFIHDKKDDAYPRMNVPFFYPRSSGSYPYWVELDTDRGVYRPGQTVQFFGVAFLPEMKASGQKAQVVTNTRVEVSLTKNSKPIETQEFVTDEFGTFYGEFVLPPDADGRYEIRTPYNGIADFQVAQYKRPTFQITVDPVKSAYSFGVPVTLTGKVASYSGVSLSGAKVNYRIVRAYNYFKTSYMWRDKQVEQGELTTDDEGKFSLRFIPEKEAGSKDTSLAERYQIIFTVTSQAGETQQELTTLLVGESPLKLNIYTESYEKTFKERIFQTFSPNVGKEDSIYIKFSAVNMMNEPQTVPCKVTLFSLKDDRDPSSRDPLDSLKVDKQLFERLVSSGDSIPVSEWRNLPSGAYRLRVETEGAQKAMKEQSFVLYSLEDRRPPVKSLFWLPKTDYVCNEGEKASVLFGSSEKEVYVLAELFDDDRLLSCRWIKIGKENYRYEFPYLREYGNSLTLSLTYARNGESYNRQVWIDRQMPSRQLSIKSVTFRDHLVPGTDEKWSFSVADGTGKPVMARFVAGMYDASLNEIYPNIWHMLFQKFENRKYIQFEFLHTSYRDLSNYGYIGVSFPPLRFDNFAYPQGMLVRGSRMVTFAKAKSEAQSANGVQDMAADAAPMSLNVVATVAEEAEVEAGMAEIDYRNNFNETAFFYPALQSNEAGDVSFTFRVPDSNTRWLFQAFAYTKDLQNGQIDREVVSSKPLMVASNIPRFVRQGDDVSVSAVVQNHSDQPDLGELLFELFNPYNDSVLVSRRSSFSLDAQATEARDFTFTVSEEYPVLGIRIRAEGRTHSDGEQHAMAVLPSRSMVTQTLPFGLTGKGSKTVTMNALKNNRSETLENYRLTLEYTVNPTWYVVQALPSMLPAEANNALGLITSYYANTLSAGIGKKNPRIETAIKMWKAQRPESSEPALLKNKSLKSILISETPWVLEATDMAQRMSRLENLFDENRIAREQQAALNKLQYLQTPSGAWSWFRGMSPSTAVTMQVLTYLSRLNTLGFVEYGEPVKNMQVKALSYLDKEILKPRKEPRTSFTPFDVDYLYVRSAYRDIPLAGETLSQHKAMMDSLLKCWPRLGLGAKAKAAVAAFRYGFVEEAQAMVESLRQYATTTPQMGMFWDTSRLSASNPEGAIRTHTLIAQAFAEVDPRASETEAMKRWLLMQKQTQDWGNTVATADAVYTLLSTGDDWLAVDKETVSLLWGGKPVDAVADDPFSGYIQQSKEAADIVPSDATVTVSSPVTHPSWGALYWQYFENFDQVERAGSGLTLSKQLLVERVVEGKTKWVPLDKQEIVPGDKVRVSLILSADRDMEFVYLKNQRAACFEPTEQLSGYKYKNGVGYYQQNQDAVTQFYFDFLPKGSFEITYDLWVDRSGTYHNGISTVQCLYAPQYAGQAPGEVIVVK</sequence>
<accession>A0A9D1M8X1</accession>
<dbReference type="InterPro" id="IPR001599">
    <property type="entry name" value="Macroglobln_a2"/>
</dbReference>
<comment type="caution">
    <text evidence="3">The sequence shown here is derived from an EMBL/GenBank/DDBJ whole genome shotgun (WGS) entry which is preliminary data.</text>
</comment>
<dbReference type="InterPro" id="IPR041246">
    <property type="entry name" value="Bact_MG10"/>
</dbReference>
<reference evidence="3" key="1">
    <citation type="submission" date="2020-10" db="EMBL/GenBank/DDBJ databases">
        <authorList>
            <person name="Gilroy R."/>
        </authorList>
    </citation>
    <scope>NUCLEOTIDE SEQUENCE</scope>
    <source>
        <strain evidence="3">CHK158-818</strain>
    </source>
</reference>
<comment type="similarity">
    <text evidence="1">Belongs to the protease inhibitor I39 (alpha-2-macroglobulin) family. Bacterial alpha-2-macroglobulin subfamily.</text>
</comment>
<dbReference type="Pfam" id="PF01835">
    <property type="entry name" value="MG2"/>
    <property type="match status" value="1"/>
</dbReference>
<dbReference type="Gene3D" id="2.60.40.1930">
    <property type="match status" value="1"/>
</dbReference>
<feature type="domain" description="Alpha-2-macroglobulin" evidence="2">
    <location>
        <begin position="1094"/>
        <end position="1184"/>
    </location>
</feature>
<dbReference type="SUPFAM" id="SSF48239">
    <property type="entry name" value="Terpenoid cyclases/Protein prenyltransferases"/>
    <property type="match status" value="1"/>
</dbReference>
<proteinExistence type="inferred from homology"/>
<evidence type="ECO:0000313" key="3">
    <source>
        <dbReference type="EMBL" id="HIU56023.1"/>
    </source>
</evidence>